<gene>
    <name evidence="2" type="ORF">NX773_22055</name>
</gene>
<dbReference type="Proteomes" id="UP001205861">
    <property type="component" value="Unassembled WGS sequence"/>
</dbReference>
<evidence type="ECO:0000313" key="2">
    <source>
        <dbReference type="EMBL" id="MCS0610857.1"/>
    </source>
</evidence>
<dbReference type="InterPro" id="IPR002545">
    <property type="entry name" value="CheW-lke_dom"/>
</dbReference>
<proteinExistence type="predicted"/>
<evidence type="ECO:0000259" key="1">
    <source>
        <dbReference type="PROSITE" id="PS50851"/>
    </source>
</evidence>
<dbReference type="Pfam" id="PF01584">
    <property type="entry name" value="CheW"/>
    <property type="match status" value="3"/>
</dbReference>
<feature type="domain" description="CheW-like" evidence="1">
    <location>
        <begin position="171"/>
        <end position="313"/>
    </location>
</feature>
<dbReference type="PROSITE" id="PS50851">
    <property type="entry name" value="CHEW"/>
    <property type="match status" value="3"/>
</dbReference>
<reference evidence="2 3" key="1">
    <citation type="submission" date="2022-08" db="EMBL/GenBank/DDBJ databases">
        <title>Reclassification of Massilia species as members of the genera Telluria, Duganella, Pseudoduganella, Mokoshia gen. nov. and Zemynaea gen. nov. using orthogonal and non-orthogonal genome-based approaches.</title>
        <authorList>
            <person name="Bowman J.P."/>
        </authorList>
    </citation>
    <scope>NUCLEOTIDE SEQUENCE [LARGE SCALE GENOMIC DNA]</scope>
    <source>
        <strain evidence="2 3">JCM 31607</strain>
    </source>
</reference>
<name>A0ABT2BQR6_9BURK</name>
<evidence type="ECO:0000313" key="3">
    <source>
        <dbReference type="Proteomes" id="UP001205861"/>
    </source>
</evidence>
<dbReference type="PANTHER" id="PTHR22617">
    <property type="entry name" value="CHEMOTAXIS SENSOR HISTIDINE KINASE-RELATED"/>
    <property type="match status" value="1"/>
</dbReference>
<comment type="caution">
    <text evidence="2">The sequence shown here is derived from an EMBL/GenBank/DDBJ whole genome shotgun (WGS) entry which is preliminary data.</text>
</comment>
<keyword evidence="3" id="KW-1185">Reference proteome</keyword>
<dbReference type="InterPro" id="IPR036061">
    <property type="entry name" value="CheW-like_dom_sf"/>
</dbReference>
<dbReference type="PANTHER" id="PTHR22617:SF23">
    <property type="entry name" value="CHEMOTAXIS PROTEIN CHEW"/>
    <property type="match status" value="1"/>
</dbReference>
<dbReference type="Gene3D" id="2.40.50.180">
    <property type="entry name" value="CheA-289, Domain 4"/>
    <property type="match status" value="3"/>
</dbReference>
<dbReference type="RefSeq" id="WP_258858391.1">
    <property type="nucleotide sequence ID" value="NZ_JANUGV010000009.1"/>
</dbReference>
<organism evidence="2 3">
    <name type="scientific">Massilia solisilvae</name>
    <dbReference type="NCBI Taxonomy" id="1811225"/>
    <lineage>
        <taxon>Bacteria</taxon>
        <taxon>Pseudomonadati</taxon>
        <taxon>Pseudomonadota</taxon>
        <taxon>Betaproteobacteria</taxon>
        <taxon>Burkholderiales</taxon>
        <taxon>Oxalobacteraceae</taxon>
        <taxon>Telluria group</taxon>
        <taxon>Massilia</taxon>
    </lineage>
</organism>
<dbReference type="SMART" id="SM00260">
    <property type="entry name" value="CheW"/>
    <property type="match status" value="3"/>
</dbReference>
<dbReference type="EMBL" id="JANUGV010000009">
    <property type="protein sequence ID" value="MCS0610857.1"/>
    <property type="molecule type" value="Genomic_DNA"/>
</dbReference>
<accession>A0ABT2BQR6</accession>
<feature type="domain" description="CheW-like" evidence="1">
    <location>
        <begin position="339"/>
        <end position="491"/>
    </location>
</feature>
<sequence>MSTTTTRGGPGQAIYASFTVDGDEYAVDVRHVREVVNLPSEITPMPLAPDFVAGVFNLRGTIVPALDARRLLQASPRSGAAATKVVVVELNGVRLGLIVDDTGRVLRPRGDEQTLFEYEDASTRRLVAGVLKIAGALVRVLALPRLIALEDVPHPQDGMGAANGARARAQRKRCIIFRVGAMRLAFAIGGISEIVLASGIERSPVQEDLCAGVMHIREQIVPVVRFSALLQADTQTDANAAESRVIVLDLGTAQVGLLVDAVESIDAYFEDELMRVPVLGRHKAAMFAGCIDFGERGHVFLLDSQNVLDHGEIQRVTGNFSQLFGASEQSARTARRRVEHRLPYLWFRARDAFALPMQQVREIIDHADRLIVMPGAPDFVAGMFNLRGQLVTVVDVRSFYQLGAEESNQQPDRKIVVLDNGDALLGLLVDAVESIVRVDSSDKIPVPALLRHAMAAAVRDDITEVIRYAVDERQLHLQVLSSTRVFAAIAERQVETADA</sequence>
<dbReference type="Gene3D" id="2.30.30.40">
    <property type="entry name" value="SH3 Domains"/>
    <property type="match status" value="2"/>
</dbReference>
<protein>
    <submittedName>
        <fullName evidence="2">Chemotaxis protein CheW</fullName>
    </submittedName>
</protein>
<feature type="domain" description="CheW-like" evidence="1">
    <location>
        <begin position="12"/>
        <end position="152"/>
    </location>
</feature>
<dbReference type="SUPFAM" id="SSF50341">
    <property type="entry name" value="CheW-like"/>
    <property type="match status" value="3"/>
</dbReference>
<dbReference type="InterPro" id="IPR039315">
    <property type="entry name" value="CheW"/>
</dbReference>